<sequence length="174" mass="19352">MVVEVSSGSIRPVPVPRPIHGIQAKHTLFMAWLTYDHRPEGILAKPQGLGGKCDTVIDPRTLISGAITEHGRLGGLKRLEILDLKALHTQVRGSQGEKEKSAQPDHRKVRDLTDDMQRRVLFQIFCDSLNLYASEELASIFGLLLASLDSLKKTALELSLDFLWDDNQRDAISS</sequence>
<dbReference type="AlphaFoldDB" id="A0AAN9QX35"/>
<dbReference type="Proteomes" id="UP001367508">
    <property type="component" value="Unassembled WGS sequence"/>
</dbReference>
<gene>
    <name evidence="1" type="ORF">VNO77_08623</name>
</gene>
<accession>A0AAN9QX35</accession>
<name>A0AAN9QX35_CANGL</name>
<proteinExistence type="predicted"/>
<evidence type="ECO:0000313" key="1">
    <source>
        <dbReference type="EMBL" id="KAK7350256.1"/>
    </source>
</evidence>
<keyword evidence="2" id="KW-1185">Reference proteome</keyword>
<dbReference type="EMBL" id="JAYMYQ010000002">
    <property type="protein sequence ID" value="KAK7350256.1"/>
    <property type="molecule type" value="Genomic_DNA"/>
</dbReference>
<protein>
    <submittedName>
        <fullName evidence="1">Uncharacterized protein</fullName>
    </submittedName>
</protein>
<evidence type="ECO:0000313" key="2">
    <source>
        <dbReference type="Proteomes" id="UP001367508"/>
    </source>
</evidence>
<reference evidence="1 2" key="1">
    <citation type="submission" date="2024-01" db="EMBL/GenBank/DDBJ databases">
        <title>The genomes of 5 underutilized Papilionoideae crops provide insights into root nodulation and disease resistanc.</title>
        <authorList>
            <person name="Jiang F."/>
        </authorList>
    </citation>
    <scope>NUCLEOTIDE SEQUENCE [LARGE SCALE GENOMIC DNA]</scope>
    <source>
        <strain evidence="1">LVBAO_FW01</strain>
        <tissue evidence="1">Leaves</tissue>
    </source>
</reference>
<organism evidence="1 2">
    <name type="scientific">Canavalia gladiata</name>
    <name type="common">Sword bean</name>
    <name type="synonym">Dolichos gladiatus</name>
    <dbReference type="NCBI Taxonomy" id="3824"/>
    <lineage>
        <taxon>Eukaryota</taxon>
        <taxon>Viridiplantae</taxon>
        <taxon>Streptophyta</taxon>
        <taxon>Embryophyta</taxon>
        <taxon>Tracheophyta</taxon>
        <taxon>Spermatophyta</taxon>
        <taxon>Magnoliopsida</taxon>
        <taxon>eudicotyledons</taxon>
        <taxon>Gunneridae</taxon>
        <taxon>Pentapetalae</taxon>
        <taxon>rosids</taxon>
        <taxon>fabids</taxon>
        <taxon>Fabales</taxon>
        <taxon>Fabaceae</taxon>
        <taxon>Papilionoideae</taxon>
        <taxon>50 kb inversion clade</taxon>
        <taxon>NPAAA clade</taxon>
        <taxon>indigoferoid/millettioid clade</taxon>
        <taxon>Phaseoleae</taxon>
        <taxon>Canavalia</taxon>
    </lineage>
</organism>
<comment type="caution">
    <text evidence="1">The sequence shown here is derived from an EMBL/GenBank/DDBJ whole genome shotgun (WGS) entry which is preliminary data.</text>
</comment>